<evidence type="ECO:0000256" key="7">
    <source>
        <dbReference type="ARBA" id="ARBA00023014"/>
    </source>
</evidence>
<dbReference type="Gene3D" id="3.40.50.11540">
    <property type="entry name" value="NADH-ubiquinone oxidoreductase 51kDa subunit"/>
    <property type="match status" value="1"/>
</dbReference>
<evidence type="ECO:0000313" key="11">
    <source>
        <dbReference type="Proteomes" id="UP000281534"/>
    </source>
</evidence>
<dbReference type="Pfam" id="PF12838">
    <property type="entry name" value="Fer4_7"/>
    <property type="match status" value="1"/>
</dbReference>
<comment type="caution">
    <text evidence="10">The sequence shown here is derived from an EMBL/GenBank/DDBJ whole genome shotgun (WGS) entry which is preliminary data.</text>
</comment>
<dbReference type="InterPro" id="IPR010208">
    <property type="entry name" value="Ion_transpt_RnfC/RsxC"/>
</dbReference>
<dbReference type="SUPFAM" id="SSF142019">
    <property type="entry name" value="Nqo1 FMN-binding domain-like"/>
    <property type="match status" value="1"/>
</dbReference>
<dbReference type="GO" id="GO:0046872">
    <property type="term" value="F:metal ion binding"/>
    <property type="evidence" value="ECO:0007669"/>
    <property type="project" value="UniProtKB-KW"/>
</dbReference>
<sequence length="441" mass="47867">MKGVFLMKFFGFRGGVHPPENKIQTEHLPIEKLESPDEIFVPLLQHIGAPLNPIVNVGDRVLKGQKIADAEGLAVPVHSPVSGTVTKIESRVFPLTGKVMTIFIENDKKEEWAELSKIENWEEADKKTLLDIIREKGIVGIGGATFPTHVKLNPPPNTQLDSLILNGAECEPYLNSDNRLMLENPKSIVEGIKIIKKILNVPNVYVGIEDNKPEAIESMKKASEGTGINIVPLKTKYPQGGEKQLIKSILDRQVPSGQLPSAVGVVVQNTGTAAAIYEAVVNGKPLIEKVVTVSGKAIKNPKNVKVAIGTPFSYILDHCGINREEMARLVMGGPMMGLAQMTEDATVIKGTSGLLALTNEEMRPYKTKACISCSKCVSACPMGLAPLMFDRLAAAKEYEEMAVHNLMDCIECGSCAYICPANRPLAEAIKTGKAKLRAKKK</sequence>
<organism evidence="10 11">
    <name type="scientific">Fusobacterium canifelinum</name>
    <dbReference type="NCBI Taxonomy" id="285729"/>
    <lineage>
        <taxon>Bacteria</taxon>
        <taxon>Fusobacteriati</taxon>
        <taxon>Fusobacteriota</taxon>
        <taxon>Fusobacteriia</taxon>
        <taxon>Fusobacteriales</taxon>
        <taxon>Fusobacteriaceae</taxon>
        <taxon>Fusobacterium</taxon>
    </lineage>
</organism>
<feature type="binding site" evidence="8">
    <location>
        <position position="380"/>
    </location>
    <ligand>
        <name>[4Fe-4S] cluster</name>
        <dbReference type="ChEBI" id="CHEBI:49883"/>
        <label>2</label>
    </ligand>
</feature>
<dbReference type="NCBIfam" id="TIGR01945">
    <property type="entry name" value="rnfC"/>
    <property type="match status" value="1"/>
</dbReference>
<feature type="binding site" evidence="8">
    <location>
        <position position="415"/>
    </location>
    <ligand>
        <name>[4Fe-4S] cluster</name>
        <dbReference type="ChEBI" id="CHEBI:49883"/>
        <label>2</label>
    </ligand>
</feature>
<dbReference type="EMBL" id="RQYY01000006">
    <property type="protein sequence ID" value="RRD26165.1"/>
    <property type="molecule type" value="Genomic_DNA"/>
</dbReference>
<accession>A0A3P1UYR9</accession>
<comment type="similarity">
    <text evidence="8">Belongs to the 4Fe4S bacterial-type ferredoxin family. RnfC subfamily.</text>
</comment>
<dbReference type="GO" id="GO:0009055">
    <property type="term" value="F:electron transfer activity"/>
    <property type="evidence" value="ECO:0007669"/>
    <property type="project" value="InterPro"/>
</dbReference>
<keyword evidence="8" id="KW-0472">Membrane</keyword>
<dbReference type="NCBIfam" id="NF003454">
    <property type="entry name" value="PRK05035.1"/>
    <property type="match status" value="1"/>
</dbReference>
<dbReference type="InterPro" id="IPR037225">
    <property type="entry name" value="Nuo51_FMN-bd_sf"/>
</dbReference>
<gene>
    <name evidence="10" type="primary">rsxC</name>
    <name evidence="8" type="synonym">rnfC</name>
    <name evidence="10" type="ORF">EII27_05095</name>
</gene>
<keyword evidence="5 8" id="KW-0249">Electron transport</keyword>
<feature type="binding site" evidence="8">
    <location>
        <position position="376"/>
    </location>
    <ligand>
        <name>[4Fe-4S] cluster</name>
        <dbReference type="ChEBI" id="CHEBI:49883"/>
        <label>1</label>
    </ligand>
</feature>
<comment type="subunit">
    <text evidence="8">The complex is composed of six subunits: RnfA, RnfB, RnfC, RnfD, RnfE and RnfG.</text>
</comment>
<feature type="binding site" evidence="8">
    <location>
        <position position="412"/>
    </location>
    <ligand>
        <name>[4Fe-4S] cluster</name>
        <dbReference type="ChEBI" id="CHEBI:49883"/>
        <label>2</label>
    </ligand>
</feature>
<keyword evidence="3 8" id="KW-0479">Metal-binding</keyword>
<dbReference type="Pfam" id="PF10531">
    <property type="entry name" value="SLBB"/>
    <property type="match status" value="1"/>
</dbReference>
<dbReference type="PROSITE" id="PS51379">
    <property type="entry name" value="4FE4S_FER_2"/>
    <property type="match status" value="2"/>
</dbReference>
<dbReference type="AlphaFoldDB" id="A0A3P1UYR9"/>
<dbReference type="Proteomes" id="UP000281534">
    <property type="component" value="Unassembled WGS sequence"/>
</dbReference>
<evidence type="ECO:0000259" key="9">
    <source>
        <dbReference type="PROSITE" id="PS51379"/>
    </source>
</evidence>
<keyword evidence="4 8" id="KW-0677">Repeat</keyword>
<dbReference type="SUPFAM" id="SSF46548">
    <property type="entry name" value="alpha-helical ferredoxin"/>
    <property type="match status" value="1"/>
</dbReference>
<dbReference type="GO" id="GO:0005886">
    <property type="term" value="C:plasma membrane"/>
    <property type="evidence" value="ECO:0007669"/>
    <property type="project" value="UniProtKB-SubCell"/>
</dbReference>
<name>A0A3P1UYR9_9FUSO</name>
<keyword evidence="8" id="KW-1003">Cell membrane</keyword>
<evidence type="ECO:0000256" key="4">
    <source>
        <dbReference type="ARBA" id="ARBA00022737"/>
    </source>
</evidence>
<dbReference type="GO" id="GO:0051539">
    <property type="term" value="F:4 iron, 4 sulfur cluster binding"/>
    <property type="evidence" value="ECO:0007669"/>
    <property type="project" value="UniProtKB-KW"/>
</dbReference>
<protein>
    <recommendedName>
        <fullName evidence="8">Ion-translocating oxidoreductase complex subunit C</fullName>
        <ecNumber evidence="8">7.-.-.-</ecNumber>
    </recommendedName>
    <alternativeName>
        <fullName evidence="8">Rnf electron transport complex subunit C</fullName>
    </alternativeName>
</protein>
<dbReference type="InterPro" id="IPR017896">
    <property type="entry name" value="4Fe4S_Fe-S-bd"/>
</dbReference>
<keyword evidence="7 8" id="KW-0411">Iron-sulfur</keyword>
<proteinExistence type="inferred from homology"/>
<dbReference type="EC" id="7.-.-.-" evidence="8"/>
<keyword evidence="2 8" id="KW-0004">4Fe-4S</keyword>
<dbReference type="Pfam" id="PF13375">
    <property type="entry name" value="RnfC_N"/>
    <property type="match status" value="1"/>
</dbReference>
<comment type="subcellular location">
    <subcellularLocation>
        <location evidence="8">Cell membrane</location>
        <topology evidence="8">Peripheral membrane protein</topology>
    </subcellularLocation>
</comment>
<reference evidence="10 11" key="1">
    <citation type="submission" date="2018-11" db="EMBL/GenBank/DDBJ databases">
        <title>Genomes From Bacteria Associated with the Canine Oral Cavity: a Test Case for Automated Genome-Based Taxonomic Assignment.</title>
        <authorList>
            <person name="Coil D.A."/>
            <person name="Jospin G."/>
            <person name="Darling A.E."/>
            <person name="Wallis C."/>
            <person name="Davis I.J."/>
            <person name="Harris S."/>
            <person name="Eisen J.A."/>
            <person name="Holcombe L.J."/>
            <person name="O'Flynn C."/>
        </authorList>
    </citation>
    <scope>NUCLEOTIDE SEQUENCE [LARGE SCALE GENOMIC DNA]</scope>
    <source>
        <strain evidence="10 11">OH4460_COT-188</strain>
    </source>
</reference>
<feature type="domain" description="4Fe-4S ferredoxin-type" evidence="9">
    <location>
        <begin position="400"/>
        <end position="429"/>
    </location>
</feature>
<dbReference type="PANTHER" id="PTHR43034">
    <property type="entry name" value="ION-TRANSLOCATING OXIDOREDUCTASE COMPLEX SUBUNIT C"/>
    <property type="match status" value="1"/>
</dbReference>
<dbReference type="InterPro" id="IPR019554">
    <property type="entry name" value="Soluble_ligand-bd"/>
</dbReference>
<dbReference type="InterPro" id="IPR017900">
    <property type="entry name" value="4Fe4S_Fe_S_CS"/>
</dbReference>
<dbReference type="Pfam" id="PF01512">
    <property type="entry name" value="Complex1_51K"/>
    <property type="match status" value="1"/>
</dbReference>
<evidence type="ECO:0000256" key="6">
    <source>
        <dbReference type="ARBA" id="ARBA00023004"/>
    </source>
</evidence>
<feature type="binding site" evidence="8">
    <location>
        <position position="373"/>
    </location>
    <ligand>
        <name>[4Fe-4S] cluster</name>
        <dbReference type="ChEBI" id="CHEBI:49883"/>
        <label>1</label>
    </ligand>
</feature>
<evidence type="ECO:0000256" key="2">
    <source>
        <dbReference type="ARBA" id="ARBA00022485"/>
    </source>
</evidence>
<evidence type="ECO:0000313" key="10">
    <source>
        <dbReference type="EMBL" id="RRD26165.1"/>
    </source>
</evidence>
<evidence type="ECO:0000256" key="8">
    <source>
        <dbReference type="HAMAP-Rule" id="MF_00461"/>
    </source>
</evidence>
<keyword evidence="8" id="KW-1278">Translocase</keyword>
<dbReference type="InterPro" id="IPR011538">
    <property type="entry name" value="Nuo51_FMN-bd"/>
</dbReference>
<keyword evidence="1 8" id="KW-0813">Transport</keyword>
<feature type="domain" description="4Fe-4S ferredoxin-type" evidence="9">
    <location>
        <begin position="360"/>
        <end position="390"/>
    </location>
</feature>
<comment type="function">
    <text evidence="8">Part of a membrane-bound complex that couples electron transfer with translocation of ions across the membrane.</text>
</comment>
<evidence type="ECO:0000256" key="3">
    <source>
        <dbReference type="ARBA" id="ARBA00022723"/>
    </source>
</evidence>
<evidence type="ECO:0000256" key="1">
    <source>
        <dbReference type="ARBA" id="ARBA00022448"/>
    </source>
</evidence>
<dbReference type="GO" id="GO:0022900">
    <property type="term" value="P:electron transport chain"/>
    <property type="evidence" value="ECO:0007669"/>
    <property type="project" value="UniProtKB-UniRule"/>
</dbReference>
<dbReference type="InterPro" id="IPR026902">
    <property type="entry name" value="RnfC_N"/>
</dbReference>
<dbReference type="PROSITE" id="PS00198">
    <property type="entry name" value="4FE4S_FER_1"/>
    <property type="match status" value="1"/>
</dbReference>
<comment type="cofactor">
    <cofactor evidence="8">
        <name>[4Fe-4S] cluster</name>
        <dbReference type="ChEBI" id="CHEBI:49883"/>
    </cofactor>
    <text evidence="8">Binds 2 [4Fe-4S] clusters per subunit.</text>
</comment>
<evidence type="ECO:0000256" key="5">
    <source>
        <dbReference type="ARBA" id="ARBA00022982"/>
    </source>
</evidence>
<feature type="binding site" evidence="8">
    <location>
        <position position="409"/>
    </location>
    <ligand>
        <name>[4Fe-4S] cluster</name>
        <dbReference type="ChEBI" id="CHEBI:49883"/>
        <label>2</label>
    </ligand>
</feature>
<feature type="binding site" evidence="8">
    <location>
        <position position="419"/>
    </location>
    <ligand>
        <name>[4Fe-4S] cluster</name>
        <dbReference type="ChEBI" id="CHEBI:49883"/>
        <label>1</label>
    </ligand>
</feature>
<dbReference type="PANTHER" id="PTHR43034:SF2">
    <property type="entry name" value="ION-TRANSLOCATING OXIDOREDUCTASE COMPLEX SUBUNIT C"/>
    <property type="match status" value="1"/>
</dbReference>
<dbReference type="Gene3D" id="3.30.70.20">
    <property type="match status" value="1"/>
</dbReference>
<keyword evidence="6 8" id="KW-0408">Iron</keyword>
<dbReference type="HAMAP" id="MF_00461">
    <property type="entry name" value="RsxC_RnfC"/>
    <property type="match status" value="1"/>
</dbReference>
<feature type="binding site" evidence="8">
    <location>
        <position position="370"/>
    </location>
    <ligand>
        <name>[4Fe-4S] cluster</name>
        <dbReference type="ChEBI" id="CHEBI:49883"/>
        <label>1</label>
    </ligand>
</feature>